<evidence type="ECO:0000313" key="3">
    <source>
        <dbReference type="Proteomes" id="UP001464891"/>
    </source>
</evidence>
<name>A0ABV0JBD2_9CYAN</name>
<evidence type="ECO:0000313" key="2">
    <source>
        <dbReference type="EMBL" id="MEP0819092.1"/>
    </source>
</evidence>
<dbReference type="EMBL" id="JAMPKM010000012">
    <property type="protein sequence ID" value="MEP0819092.1"/>
    <property type="molecule type" value="Genomic_DNA"/>
</dbReference>
<protein>
    <recommendedName>
        <fullName evidence="4">Outer membrane beta-barrel protein</fullName>
    </recommendedName>
</protein>
<comment type="caution">
    <text evidence="2">The sequence shown here is derived from an EMBL/GenBank/DDBJ whole genome shotgun (WGS) entry which is preliminary data.</text>
</comment>
<accession>A0ABV0JBD2</accession>
<feature type="compositionally biased region" description="Low complexity" evidence="1">
    <location>
        <begin position="180"/>
        <end position="197"/>
    </location>
</feature>
<feature type="region of interest" description="Disordered" evidence="1">
    <location>
        <begin position="137"/>
        <end position="203"/>
    </location>
</feature>
<organism evidence="2 3">
    <name type="scientific">Trichocoleus desertorum GB2-A4</name>
    <dbReference type="NCBI Taxonomy" id="2933944"/>
    <lineage>
        <taxon>Bacteria</taxon>
        <taxon>Bacillati</taxon>
        <taxon>Cyanobacteriota</taxon>
        <taxon>Cyanophyceae</taxon>
        <taxon>Leptolyngbyales</taxon>
        <taxon>Trichocoleusaceae</taxon>
        <taxon>Trichocoleus</taxon>
    </lineage>
</organism>
<evidence type="ECO:0008006" key="4">
    <source>
        <dbReference type="Google" id="ProtNLM"/>
    </source>
</evidence>
<gene>
    <name evidence="2" type="ORF">NC998_18495</name>
</gene>
<sequence length="476" mass="52530">MSFGWFFSKYTVSNLQVYLRLFYHPHLRLWQHLGLWLSLAGSSACATAATVPIPEATVEPTANPVVLPLPKFLQPDNSLGTKQDSVSLDVGFSLPTVETEILWSEVTVEPSLTNPALANQNLPLRYLSQLNAPSEVEVQSQQERHLEQTLADPELGNLRLQKPGDAAQESSGEPEEPGKTTGNESDTSDTTNTSNSEAEPQAADPELGNLRLQESVENSNQQLDPELGTLHLRQQPVQAVRSQRTVYLQGRVDFFQSDNIFSSVDPINDSLIRTGLSLWATPAIGPKTYLIGSINANLIKYANLDDFDYNEVRVGASIYQQLTPKMYGEVGLSNQQLFTAGGGDRFLNDNSIRLGLGRRDSLGSAVTIDSFYQLRYSFADPSDRSRVVNALGASLNYNPTSKVQTGLDYQYVLSSFTEQGREDNYHQLLARLSYDWSRNSRITVFGGFGFGNSSNRNVDFDSSILGVSLSVNLPLF</sequence>
<keyword evidence="3" id="KW-1185">Reference proteome</keyword>
<reference evidence="2 3" key="1">
    <citation type="submission" date="2022-04" db="EMBL/GenBank/DDBJ databases">
        <title>Positive selection, recombination, and allopatry shape intraspecific diversity of widespread and dominant cyanobacteria.</title>
        <authorList>
            <person name="Wei J."/>
            <person name="Shu W."/>
            <person name="Hu C."/>
        </authorList>
    </citation>
    <scope>NUCLEOTIDE SEQUENCE [LARGE SCALE GENOMIC DNA]</scope>
    <source>
        <strain evidence="2 3">GB2-A4</strain>
    </source>
</reference>
<dbReference type="Proteomes" id="UP001464891">
    <property type="component" value="Unassembled WGS sequence"/>
</dbReference>
<evidence type="ECO:0000256" key="1">
    <source>
        <dbReference type="SAM" id="MobiDB-lite"/>
    </source>
</evidence>
<dbReference type="RefSeq" id="WP_190432176.1">
    <property type="nucleotide sequence ID" value="NZ_JAMPKM010000012.1"/>
</dbReference>
<proteinExistence type="predicted"/>